<dbReference type="InterPro" id="IPR011009">
    <property type="entry name" value="Kinase-like_dom_sf"/>
</dbReference>
<dbReference type="GO" id="GO:0004674">
    <property type="term" value="F:protein serine/threonine kinase activity"/>
    <property type="evidence" value="ECO:0007669"/>
    <property type="project" value="UniProtKB-KW"/>
</dbReference>
<feature type="compositionally biased region" description="Basic and acidic residues" evidence="7">
    <location>
        <begin position="442"/>
        <end position="468"/>
    </location>
</feature>
<feature type="region of interest" description="Disordered" evidence="7">
    <location>
        <begin position="442"/>
        <end position="515"/>
    </location>
</feature>
<evidence type="ECO:0000256" key="1">
    <source>
        <dbReference type="ARBA" id="ARBA00012513"/>
    </source>
</evidence>
<dbReference type="KEGG" id="cci:CC1G_08833"/>
<dbReference type="OMA" id="CLRFRHR"/>
<dbReference type="GeneID" id="6015712"/>
<evidence type="ECO:0000256" key="3">
    <source>
        <dbReference type="ARBA" id="ARBA00022679"/>
    </source>
</evidence>
<dbReference type="HOGENOM" id="CLU_000288_118_3_1"/>
<name>A8P694_COPC7</name>
<evidence type="ECO:0000256" key="7">
    <source>
        <dbReference type="SAM" id="MobiDB-lite"/>
    </source>
</evidence>
<dbReference type="VEuPathDB" id="FungiDB:CC1G_08833"/>
<dbReference type="GO" id="GO:0044773">
    <property type="term" value="P:mitotic DNA damage checkpoint signaling"/>
    <property type="evidence" value="ECO:0007669"/>
    <property type="project" value="TreeGrafter"/>
</dbReference>
<evidence type="ECO:0000256" key="4">
    <source>
        <dbReference type="ARBA" id="ARBA00022741"/>
    </source>
</evidence>
<dbReference type="OrthoDB" id="10020333at2759"/>
<dbReference type="Proteomes" id="UP000001861">
    <property type="component" value="Unassembled WGS sequence"/>
</dbReference>
<feature type="compositionally biased region" description="Acidic residues" evidence="7">
    <location>
        <begin position="60"/>
        <end position="77"/>
    </location>
</feature>
<evidence type="ECO:0000259" key="8">
    <source>
        <dbReference type="PROSITE" id="PS50011"/>
    </source>
</evidence>
<keyword evidence="2" id="KW-0723">Serine/threonine-protein kinase</keyword>
<dbReference type="RefSeq" id="XP_001839107.2">
    <property type="nucleotide sequence ID" value="XM_001839055.2"/>
</dbReference>
<dbReference type="PANTHER" id="PTHR44167:SF23">
    <property type="entry name" value="CDC7 KINASE, ISOFORM A-RELATED"/>
    <property type="match status" value="1"/>
</dbReference>
<dbReference type="EC" id="2.7.11.1" evidence="1"/>
<feature type="compositionally biased region" description="Acidic residues" evidence="7">
    <location>
        <begin position="14"/>
        <end position="29"/>
    </location>
</feature>
<feature type="compositionally biased region" description="Low complexity" evidence="7">
    <location>
        <begin position="479"/>
        <end position="497"/>
    </location>
</feature>
<dbReference type="InterPro" id="IPR000719">
    <property type="entry name" value="Prot_kinase_dom"/>
</dbReference>
<dbReference type="AlphaFoldDB" id="A8P694"/>
<dbReference type="InParanoid" id="A8P694"/>
<dbReference type="Pfam" id="PF00069">
    <property type="entry name" value="Pkinase"/>
    <property type="match status" value="1"/>
</dbReference>
<dbReference type="SUPFAM" id="SSF56112">
    <property type="entry name" value="Protein kinase-like (PK-like)"/>
    <property type="match status" value="1"/>
</dbReference>
<dbReference type="EMBL" id="AACS02000005">
    <property type="protein sequence ID" value="EAU82676.2"/>
    <property type="molecule type" value="Genomic_DNA"/>
</dbReference>
<reference evidence="9 10" key="1">
    <citation type="journal article" date="2010" name="Proc. Natl. Acad. Sci. U.S.A.">
        <title>Insights into evolution of multicellular fungi from the assembled chromosomes of the mushroom Coprinopsis cinerea (Coprinus cinereus).</title>
        <authorList>
            <person name="Stajich J.E."/>
            <person name="Wilke S.K."/>
            <person name="Ahren D."/>
            <person name="Au C.H."/>
            <person name="Birren B.W."/>
            <person name="Borodovsky M."/>
            <person name="Burns C."/>
            <person name="Canback B."/>
            <person name="Casselton L.A."/>
            <person name="Cheng C.K."/>
            <person name="Deng J."/>
            <person name="Dietrich F.S."/>
            <person name="Fargo D.C."/>
            <person name="Farman M.L."/>
            <person name="Gathman A.C."/>
            <person name="Goldberg J."/>
            <person name="Guigo R."/>
            <person name="Hoegger P.J."/>
            <person name="Hooker J.B."/>
            <person name="Huggins A."/>
            <person name="James T.Y."/>
            <person name="Kamada T."/>
            <person name="Kilaru S."/>
            <person name="Kodira C."/>
            <person name="Kues U."/>
            <person name="Kupfer D."/>
            <person name="Kwan H.S."/>
            <person name="Lomsadze A."/>
            <person name="Li W."/>
            <person name="Lilly W.W."/>
            <person name="Ma L.J."/>
            <person name="Mackey A.J."/>
            <person name="Manning G."/>
            <person name="Martin F."/>
            <person name="Muraguchi H."/>
            <person name="Natvig D.O."/>
            <person name="Palmerini H."/>
            <person name="Ramesh M.A."/>
            <person name="Rehmeyer C.J."/>
            <person name="Roe B.A."/>
            <person name="Shenoy N."/>
            <person name="Stanke M."/>
            <person name="Ter-Hovhannisyan V."/>
            <person name="Tunlid A."/>
            <person name="Velagapudi R."/>
            <person name="Vision T.J."/>
            <person name="Zeng Q."/>
            <person name="Zolan M.E."/>
            <person name="Pukkila P.J."/>
        </authorList>
    </citation>
    <scope>NUCLEOTIDE SEQUENCE [LARGE SCALE GENOMIC DNA]</scope>
    <source>
        <strain evidence="10">Okayama-7 / 130 / ATCC MYA-4618 / FGSC 9003</strain>
    </source>
</reference>
<keyword evidence="4" id="KW-0547">Nucleotide-binding</keyword>
<dbReference type="GO" id="GO:0005524">
    <property type="term" value="F:ATP binding"/>
    <property type="evidence" value="ECO:0007669"/>
    <property type="project" value="UniProtKB-KW"/>
</dbReference>
<dbReference type="SMART" id="SM00220">
    <property type="entry name" value="S_TKc"/>
    <property type="match status" value="1"/>
</dbReference>
<sequence>MSQARKKETRMVELDEDGDGEEEMSDDELMIIPKAEEDVSVGDGEQDKEGNTPQQQQYVEYDEDMDAEGEWDEDVEVEEPKEKDYFALDESEEMGSIDKKTEDEIAEIEKEIKEFEAALPTLASGYKLLDRLGTGTFSSVYKALDLRYHEYDNSPWLGHHPEESSAHFQSVPRPEGSRVFVAIKRIYVTSGPERIRNELFIMETCRGARHVSQLITAFRHHDQVAIVMPYHRNEDFRRPTRMTDKHHCNKIMDDKPPVLGACLHTQPTEQYPHGHIRKKHQYDENLVKEGQMDARKKSKMHAHSVGILDKDTRMPMKANRAGTRGFRAPEVLLKCGQQSGAVDVWSAGIILLFFLTRKFPIFQSNDDIEALMELAAIFGRKKMESVATLHARKFATNVPDIPQDQVKWTTMIEKLNPDLLTPPTPKEHFYPYTLPSYRAKLRQEEERRQQRQQDPHRTPTRSSRHEQSQEDDIESDAAPPTSHLTSSSPLLFPRSSPANNVDEDSPSPGSDSLQTSWEQGIRDAMDLVTKLLEPESVKRITPAAALAHPFLREEDKLDDDYYVPHVFGRGVCGKYHFYDDVTEQPGVIIRERRGKCVCNCGLEECQEQDENAGEWVKVRKLVSAGEGIAIGMEPCEFHQDYQLYDDDEDD</sequence>
<dbReference type="eggNOG" id="KOG1167">
    <property type="taxonomic scope" value="Eukaryota"/>
</dbReference>
<evidence type="ECO:0000313" key="9">
    <source>
        <dbReference type="EMBL" id="EAU82676.2"/>
    </source>
</evidence>
<keyword evidence="10" id="KW-1185">Reference proteome</keyword>
<gene>
    <name evidence="9" type="ORF">CC1G_08833</name>
</gene>
<dbReference type="STRING" id="240176.A8P694"/>
<organism evidence="9 10">
    <name type="scientific">Coprinopsis cinerea (strain Okayama-7 / 130 / ATCC MYA-4618 / FGSC 9003)</name>
    <name type="common">Inky cap fungus</name>
    <name type="synonym">Hormographiella aspergillata</name>
    <dbReference type="NCBI Taxonomy" id="240176"/>
    <lineage>
        <taxon>Eukaryota</taxon>
        <taxon>Fungi</taxon>
        <taxon>Dikarya</taxon>
        <taxon>Basidiomycota</taxon>
        <taxon>Agaricomycotina</taxon>
        <taxon>Agaricomycetes</taxon>
        <taxon>Agaricomycetidae</taxon>
        <taxon>Agaricales</taxon>
        <taxon>Agaricineae</taxon>
        <taxon>Psathyrellaceae</taxon>
        <taxon>Coprinopsis</taxon>
    </lineage>
</organism>
<evidence type="ECO:0000256" key="5">
    <source>
        <dbReference type="ARBA" id="ARBA00022777"/>
    </source>
</evidence>
<keyword evidence="5 9" id="KW-0418">Kinase</keyword>
<dbReference type="Gene3D" id="3.30.200.20">
    <property type="entry name" value="Phosphorylase Kinase, domain 1"/>
    <property type="match status" value="1"/>
</dbReference>
<evidence type="ECO:0000313" key="10">
    <source>
        <dbReference type="Proteomes" id="UP000001861"/>
    </source>
</evidence>
<keyword evidence="6" id="KW-0067">ATP-binding</keyword>
<accession>A8P694</accession>
<protein>
    <recommendedName>
        <fullName evidence="1">non-specific serine/threonine protein kinase</fullName>
        <ecNumber evidence="1">2.7.11.1</ecNumber>
    </recommendedName>
</protein>
<dbReference type="GO" id="GO:0005634">
    <property type="term" value="C:nucleus"/>
    <property type="evidence" value="ECO:0007669"/>
    <property type="project" value="TreeGrafter"/>
</dbReference>
<dbReference type="PROSITE" id="PS50011">
    <property type="entry name" value="PROTEIN_KINASE_DOM"/>
    <property type="match status" value="1"/>
</dbReference>
<proteinExistence type="predicted"/>
<evidence type="ECO:0000256" key="2">
    <source>
        <dbReference type="ARBA" id="ARBA00022527"/>
    </source>
</evidence>
<feature type="compositionally biased region" description="Basic and acidic residues" evidence="7">
    <location>
        <begin position="1"/>
        <end position="13"/>
    </location>
</feature>
<evidence type="ECO:0000256" key="6">
    <source>
        <dbReference type="ARBA" id="ARBA00022840"/>
    </source>
</evidence>
<keyword evidence="3" id="KW-0808">Transferase</keyword>
<dbReference type="PANTHER" id="PTHR44167">
    <property type="entry name" value="OVARIAN-SPECIFIC SERINE/THREONINE-PROTEIN KINASE LOK-RELATED"/>
    <property type="match status" value="1"/>
</dbReference>
<comment type="caution">
    <text evidence="9">The sequence shown here is derived from an EMBL/GenBank/DDBJ whole genome shotgun (WGS) entry which is preliminary data.</text>
</comment>
<dbReference type="Gene3D" id="1.10.510.10">
    <property type="entry name" value="Transferase(Phosphotransferase) domain 1"/>
    <property type="match status" value="2"/>
</dbReference>
<feature type="domain" description="Protein kinase" evidence="8">
    <location>
        <begin position="126"/>
        <end position="551"/>
    </location>
</feature>
<feature type="region of interest" description="Disordered" evidence="7">
    <location>
        <begin position="1"/>
        <end position="77"/>
    </location>
</feature>